<dbReference type="InterPro" id="IPR014721">
    <property type="entry name" value="Ribsml_uS5_D2-typ_fold_subgr"/>
</dbReference>
<feature type="active site" evidence="14 16">
    <location>
        <position position="687"/>
    </location>
</feature>
<dbReference type="PANTHER" id="PTHR10046">
    <property type="entry name" value="ATP DEPENDENT LON PROTEASE FAMILY MEMBER"/>
    <property type="match status" value="1"/>
</dbReference>
<dbReference type="GO" id="GO:0004176">
    <property type="term" value="F:ATP-dependent peptidase activity"/>
    <property type="evidence" value="ECO:0007669"/>
    <property type="project" value="UniProtKB-UniRule"/>
</dbReference>
<feature type="domain" description="Lon proteolytic" evidence="21">
    <location>
        <begin position="599"/>
        <end position="781"/>
    </location>
</feature>
<dbReference type="InterPro" id="IPR008268">
    <property type="entry name" value="Peptidase_S16_AS"/>
</dbReference>
<keyword evidence="2 14" id="KW-0963">Cytoplasm</keyword>
<evidence type="ECO:0000256" key="15">
    <source>
        <dbReference type="PIRNR" id="PIRNR001174"/>
    </source>
</evidence>
<evidence type="ECO:0000313" key="23">
    <source>
        <dbReference type="EMBL" id="RAW52277.1"/>
    </source>
</evidence>
<dbReference type="SMART" id="SM00382">
    <property type="entry name" value="AAA"/>
    <property type="match status" value="1"/>
</dbReference>
<dbReference type="InterPro" id="IPR015947">
    <property type="entry name" value="PUA-like_sf"/>
</dbReference>
<dbReference type="GO" id="GO:0043565">
    <property type="term" value="F:sequence-specific DNA binding"/>
    <property type="evidence" value="ECO:0007669"/>
    <property type="project" value="UniProtKB-UniRule"/>
</dbReference>
<evidence type="ECO:0000256" key="1">
    <source>
        <dbReference type="ARBA" id="ARBA00004496"/>
    </source>
</evidence>
<dbReference type="PIRSF" id="PIRSF001174">
    <property type="entry name" value="Lon_proteas"/>
    <property type="match status" value="1"/>
</dbReference>
<dbReference type="SMART" id="SM00464">
    <property type="entry name" value="LON"/>
    <property type="match status" value="1"/>
</dbReference>
<feature type="binding site" evidence="14 17">
    <location>
        <begin position="364"/>
        <end position="371"/>
    </location>
    <ligand>
        <name>ATP</name>
        <dbReference type="ChEBI" id="CHEBI:30616"/>
    </ligand>
</feature>
<dbReference type="AlphaFoldDB" id="A0A329TQW3"/>
<keyword evidence="4 14" id="KW-0547">Nucleotide-binding</keyword>
<feature type="active site" evidence="14 16">
    <location>
        <position position="730"/>
    </location>
</feature>
<organism evidence="23 24">
    <name type="scientific">Faecalibacterium prausnitzii</name>
    <dbReference type="NCBI Taxonomy" id="853"/>
    <lineage>
        <taxon>Bacteria</taxon>
        <taxon>Bacillati</taxon>
        <taxon>Bacillota</taxon>
        <taxon>Clostridia</taxon>
        <taxon>Eubacteriales</taxon>
        <taxon>Oscillospiraceae</taxon>
        <taxon>Faecalibacterium</taxon>
    </lineage>
</organism>
<dbReference type="InterPro" id="IPR046336">
    <property type="entry name" value="Lon_prtase_N_sf"/>
</dbReference>
<keyword evidence="6 14" id="KW-0720">Serine protease</keyword>
<dbReference type="GO" id="GO:0016887">
    <property type="term" value="F:ATP hydrolysis activity"/>
    <property type="evidence" value="ECO:0007669"/>
    <property type="project" value="UniProtKB-UniRule"/>
</dbReference>
<accession>A0A329TQW3</accession>
<dbReference type="Gene3D" id="2.30.130.40">
    <property type="entry name" value="LON domain-like"/>
    <property type="match status" value="1"/>
</dbReference>
<evidence type="ECO:0000256" key="14">
    <source>
        <dbReference type="HAMAP-Rule" id="MF_01973"/>
    </source>
</evidence>
<evidence type="ECO:0000256" key="2">
    <source>
        <dbReference type="ARBA" id="ARBA00022490"/>
    </source>
</evidence>
<dbReference type="EC" id="3.4.21.53" evidence="11 14"/>
<evidence type="ECO:0000256" key="6">
    <source>
        <dbReference type="ARBA" id="ARBA00022825"/>
    </source>
</evidence>
<protein>
    <recommendedName>
        <fullName evidence="12 14">Lon protease</fullName>
        <ecNumber evidence="11 14">3.4.21.53</ecNumber>
    </recommendedName>
    <alternativeName>
        <fullName evidence="13 14">ATP-dependent protease La</fullName>
    </alternativeName>
</protein>
<evidence type="ECO:0000256" key="18">
    <source>
        <dbReference type="PROSITE-ProRule" id="PRU01122"/>
    </source>
</evidence>
<evidence type="ECO:0000256" key="4">
    <source>
        <dbReference type="ARBA" id="ARBA00022741"/>
    </source>
</evidence>
<dbReference type="PROSITE" id="PS51787">
    <property type="entry name" value="LON_N"/>
    <property type="match status" value="1"/>
</dbReference>
<feature type="region of interest" description="Disordered" evidence="20">
    <location>
        <begin position="785"/>
        <end position="816"/>
    </location>
</feature>
<evidence type="ECO:0000256" key="5">
    <source>
        <dbReference type="ARBA" id="ARBA00022801"/>
    </source>
</evidence>
<keyword evidence="5 14" id="KW-0378">Hydrolase</keyword>
<comment type="subcellular location">
    <subcellularLocation>
        <location evidence="1 14 15">Cytoplasm</location>
    </subcellularLocation>
</comment>
<keyword evidence="8 14" id="KW-0346">Stress response</keyword>
<dbReference type="GO" id="GO:0006515">
    <property type="term" value="P:protein quality control for misfolded or incompletely synthesized proteins"/>
    <property type="evidence" value="ECO:0007669"/>
    <property type="project" value="UniProtKB-UniRule"/>
</dbReference>
<dbReference type="Gene3D" id="1.20.5.5270">
    <property type="match status" value="1"/>
</dbReference>
<dbReference type="FunFam" id="3.40.50.300:FF:000021">
    <property type="entry name" value="Lon protease homolog"/>
    <property type="match status" value="1"/>
</dbReference>
<comment type="similarity">
    <text evidence="14 15 18 19">Belongs to the peptidase S16 family.</text>
</comment>
<dbReference type="GO" id="GO:0004252">
    <property type="term" value="F:serine-type endopeptidase activity"/>
    <property type="evidence" value="ECO:0007669"/>
    <property type="project" value="UniProtKB-UniRule"/>
</dbReference>
<dbReference type="PRINTS" id="PR00830">
    <property type="entry name" value="ENDOLAPTASE"/>
</dbReference>
<reference evidence="23 24" key="1">
    <citation type="submission" date="2018-02" db="EMBL/GenBank/DDBJ databases">
        <title>Complete genome sequencing of Faecalibacterium prausnitzii strains isolated from the human gut.</title>
        <authorList>
            <person name="Fitzgerald B.C."/>
            <person name="Shkoporov A.N."/>
            <person name="Ross P.R."/>
            <person name="Hill C."/>
        </authorList>
    </citation>
    <scope>NUCLEOTIDE SEQUENCE [LARGE SCALE GENOMIC DNA]</scope>
    <source>
        <strain evidence="23 24">APC942/8-14-2</strain>
    </source>
</reference>
<dbReference type="Proteomes" id="UP000251634">
    <property type="component" value="Unassembled WGS sequence"/>
</dbReference>
<dbReference type="InterPro" id="IPR008269">
    <property type="entry name" value="Lon_proteolytic"/>
</dbReference>
<dbReference type="HAMAP" id="MF_01973">
    <property type="entry name" value="lon_bact"/>
    <property type="match status" value="1"/>
</dbReference>
<comment type="subunit">
    <text evidence="14 15">Homohexamer. Organized in a ring with a central cavity.</text>
</comment>
<keyword evidence="7 14" id="KW-0067">ATP-binding</keyword>
<dbReference type="InterPro" id="IPR027543">
    <property type="entry name" value="Lon_bac"/>
</dbReference>
<dbReference type="GO" id="GO:0005524">
    <property type="term" value="F:ATP binding"/>
    <property type="evidence" value="ECO:0007669"/>
    <property type="project" value="UniProtKB-UniRule"/>
</dbReference>
<evidence type="ECO:0000256" key="13">
    <source>
        <dbReference type="ARBA" id="ARBA00082722"/>
    </source>
</evidence>
<evidence type="ECO:0000256" key="10">
    <source>
        <dbReference type="ARBA" id="ARBA00053875"/>
    </source>
</evidence>
<evidence type="ECO:0000256" key="9">
    <source>
        <dbReference type="ARBA" id="ARBA00050665"/>
    </source>
</evidence>
<dbReference type="GO" id="GO:0005737">
    <property type="term" value="C:cytoplasm"/>
    <property type="evidence" value="ECO:0007669"/>
    <property type="project" value="UniProtKB-SubCell"/>
</dbReference>
<dbReference type="InterPro" id="IPR020568">
    <property type="entry name" value="Ribosomal_Su5_D2-typ_SF"/>
</dbReference>
<sequence length="816" mass="89987">MSEKVTVKVERNVLHLPAIALRGLVVFPNNLLHFEVGRDKSIAAVEWAVSNNSDVFLIAQKEMKVEDPNAADLCTYGVVAEIKQVMRVSDDLVRILVEGKYRAKLTQLDTDGSFLLSTVRSAPVKQAKPEEQPEVDVLVRNVKKSFDELLALNPHIGKDVVFTITTSTDPVFLSEYIPANLLFRFEDKQAILDEGTLLGRLKLLIEKMHRERRMLEIDKEIAQKVDEAMDKNQRDYYLHEQLHMISEELGEDDDTTAEAEEYRRKITALHLDEEREKKLLKEVDRLAKMQSSNQEGTVIRTYLDTCLDLPWNTFTEDDLDIAKAQRILDRDHYGLKKVKDRILEVLAVRKLAPDVKGQIICLVGPPGVGKTSIARSIAESLNRKYVRLSLGGVRDEAEIRGHRRTYIGAMPGKIITAMITAKSSNPLMLLDEIDKLAGDFRGDPAAALLEALDPEQNSTFNDHFIDMPFDLSHVLFITTANDLSAIPGPLRDRMDVIELPSYTRVEKYNIAKKHLVPKQLEACGLSGKVTFSQSALYGIIDGYTREAGVRNLERTITSVLRKCARQIASGEAETVSVTGTTLEKLLGPRIVKPDFLNRTNAIGIANGLAWTSIGGETLPIEVQVIDNGSGKITVTGSLGDVMKESAQLAITYARVHAAEYGIDPERLKKCDLHIHAPEGAVPKDGPSAGVTLTTALISCLSGIPVRGDVAMTGEITLHGNVLPIGGLREKSMAAYREGMKTVLIPKDNVSDLYEVDDEVKKNLEFLPMSNLSQVLNAALLKPKAAATHPRTKKSAKAADAAAMSQTAEKPKTGAVC</sequence>
<proteinExistence type="evidence at transcript level"/>
<dbReference type="InterPro" id="IPR054594">
    <property type="entry name" value="Lon_lid"/>
</dbReference>
<dbReference type="SUPFAM" id="SSF52540">
    <property type="entry name" value="P-loop containing nucleoside triphosphate hydrolases"/>
    <property type="match status" value="1"/>
</dbReference>
<evidence type="ECO:0000259" key="21">
    <source>
        <dbReference type="PROSITE" id="PS51786"/>
    </source>
</evidence>
<dbReference type="RefSeq" id="WP_112114836.1">
    <property type="nucleotide sequence ID" value="NZ_PRKZ01000001.1"/>
</dbReference>
<dbReference type="InterPro" id="IPR003111">
    <property type="entry name" value="Lon_prtase_N"/>
</dbReference>
<dbReference type="SUPFAM" id="SSF88697">
    <property type="entry name" value="PUA domain-like"/>
    <property type="match status" value="1"/>
</dbReference>
<evidence type="ECO:0000256" key="16">
    <source>
        <dbReference type="PIRSR" id="PIRSR001174-1"/>
    </source>
</evidence>
<dbReference type="Gene3D" id="3.40.50.300">
    <property type="entry name" value="P-loop containing nucleotide triphosphate hydrolases"/>
    <property type="match status" value="1"/>
</dbReference>
<dbReference type="GO" id="GO:0034605">
    <property type="term" value="P:cellular response to heat"/>
    <property type="evidence" value="ECO:0007669"/>
    <property type="project" value="UniProtKB-UniRule"/>
</dbReference>
<dbReference type="Pfam" id="PF22667">
    <property type="entry name" value="Lon_lid"/>
    <property type="match status" value="1"/>
</dbReference>
<dbReference type="NCBIfam" id="TIGR00763">
    <property type="entry name" value="lon"/>
    <property type="match status" value="1"/>
</dbReference>
<comment type="caution">
    <text evidence="23">The sequence shown here is derived from an EMBL/GenBank/DDBJ whole genome shotgun (WGS) entry which is preliminary data.</text>
</comment>
<dbReference type="Gene3D" id="1.20.58.1480">
    <property type="match status" value="1"/>
</dbReference>
<comment type="function">
    <text evidence="10 14">ATP-dependent serine protease that mediates the selective degradation of mutant and abnormal proteins as well as certain short-lived regulatory proteins. Required for cellular homeostasis and for survival from DNA damage and developmental changes induced by stress. Degrades polypeptides processively to yield small peptide fragments that are 5 to 10 amino acids long. Binds to DNA in a double-stranded, site-specific manner.</text>
</comment>
<dbReference type="InterPro" id="IPR027065">
    <property type="entry name" value="Lon_Prtase"/>
</dbReference>
<comment type="induction">
    <text evidence="14">By heat shock.</text>
</comment>
<evidence type="ECO:0000256" key="11">
    <source>
        <dbReference type="ARBA" id="ARBA00066743"/>
    </source>
</evidence>
<evidence type="ECO:0000256" key="20">
    <source>
        <dbReference type="SAM" id="MobiDB-lite"/>
    </source>
</evidence>
<gene>
    <name evidence="14 23" type="primary">lon</name>
    <name evidence="23" type="ORF">C4N25_02405</name>
</gene>
<dbReference type="PROSITE" id="PS51786">
    <property type="entry name" value="LON_PROTEOLYTIC"/>
    <property type="match status" value="1"/>
</dbReference>
<keyword evidence="3 14" id="KW-0645">Protease</keyword>
<dbReference type="InterPro" id="IPR027417">
    <property type="entry name" value="P-loop_NTPase"/>
</dbReference>
<dbReference type="SUPFAM" id="SSF54211">
    <property type="entry name" value="Ribosomal protein S5 domain 2-like"/>
    <property type="match status" value="1"/>
</dbReference>
<feature type="domain" description="Lon N-terminal" evidence="22">
    <location>
        <begin position="16"/>
        <end position="212"/>
    </location>
</feature>
<evidence type="ECO:0000256" key="8">
    <source>
        <dbReference type="ARBA" id="ARBA00023016"/>
    </source>
</evidence>
<dbReference type="Pfam" id="PF00004">
    <property type="entry name" value="AAA"/>
    <property type="match status" value="1"/>
</dbReference>
<comment type="catalytic activity">
    <reaction evidence="9 14 15 18">
        <text>Hydrolysis of proteins in presence of ATP.</text>
        <dbReference type="EC" id="3.4.21.53"/>
    </reaction>
</comment>
<dbReference type="Gene3D" id="3.30.230.10">
    <property type="match status" value="1"/>
</dbReference>
<evidence type="ECO:0000256" key="7">
    <source>
        <dbReference type="ARBA" id="ARBA00022840"/>
    </source>
</evidence>
<evidence type="ECO:0000256" key="19">
    <source>
        <dbReference type="RuleBase" id="RU000591"/>
    </source>
</evidence>
<evidence type="ECO:0000313" key="24">
    <source>
        <dbReference type="Proteomes" id="UP000251634"/>
    </source>
</evidence>
<dbReference type="InterPro" id="IPR004815">
    <property type="entry name" value="Lon_bac/euk-typ"/>
</dbReference>
<dbReference type="Pfam" id="PF02190">
    <property type="entry name" value="LON_substr_bdg"/>
    <property type="match status" value="1"/>
</dbReference>
<evidence type="ECO:0000256" key="17">
    <source>
        <dbReference type="PIRSR" id="PIRSR001174-2"/>
    </source>
</evidence>
<evidence type="ECO:0000259" key="22">
    <source>
        <dbReference type="PROSITE" id="PS51787"/>
    </source>
</evidence>
<dbReference type="CDD" id="cd19500">
    <property type="entry name" value="RecA-like_Lon"/>
    <property type="match status" value="1"/>
</dbReference>
<dbReference type="InterPro" id="IPR003593">
    <property type="entry name" value="AAA+_ATPase"/>
</dbReference>
<dbReference type="EMBL" id="PRKZ01000001">
    <property type="protein sequence ID" value="RAW52277.1"/>
    <property type="molecule type" value="Genomic_DNA"/>
</dbReference>
<name>A0A329TQW3_9FIRM</name>
<evidence type="ECO:0000256" key="12">
    <source>
        <dbReference type="ARBA" id="ARBA00071934"/>
    </source>
</evidence>
<dbReference type="Gene3D" id="1.10.8.60">
    <property type="match status" value="1"/>
</dbReference>
<dbReference type="InterPro" id="IPR003959">
    <property type="entry name" value="ATPase_AAA_core"/>
</dbReference>
<dbReference type="PROSITE" id="PS01046">
    <property type="entry name" value="LON_SER"/>
    <property type="match status" value="1"/>
</dbReference>
<evidence type="ECO:0000256" key="3">
    <source>
        <dbReference type="ARBA" id="ARBA00022670"/>
    </source>
</evidence>
<dbReference type="Pfam" id="PF05362">
    <property type="entry name" value="Lon_C"/>
    <property type="match status" value="1"/>
</dbReference>